<accession>B1FBA3</accession>
<dbReference type="InterPro" id="IPR016032">
    <property type="entry name" value="Sig_transdc_resp-reg_C-effctor"/>
</dbReference>
<sequence>MMLMTTPSLCVIGDIAIDTQTRVLVNLADRAQKYLSCNEFQLLLLLIERIWGGRGIVVTDASYYQLVTRLRHSFEAVGLARNRIRTIPRYGLELVRQPAPTTDAETHADEPVDDAGGNPAAHEPAEEGATLTEEVVPSVISARSTSVWRQFFMRGLVAGCVVIGAASAWAVSSAICSAPASDGGAGMLHAPLAR</sequence>
<gene>
    <name evidence="2" type="ORF">BamIOP4010DRAFT_1312</name>
</gene>
<protein>
    <submittedName>
        <fullName evidence="2">Putative transcriptional regulator, CadC</fullName>
    </submittedName>
</protein>
<dbReference type="PATRIC" id="fig|396596.7.peg.6621"/>
<comment type="caution">
    <text evidence="2">The sequence shown here is derived from an EMBL/GenBank/DDBJ whole genome shotgun (WGS) entry which is preliminary data.</text>
</comment>
<dbReference type="AlphaFoldDB" id="B1FBA3"/>
<organism evidence="2 3">
    <name type="scientific">Burkholderia ambifaria IOP40-10</name>
    <dbReference type="NCBI Taxonomy" id="396596"/>
    <lineage>
        <taxon>Bacteria</taxon>
        <taxon>Pseudomonadati</taxon>
        <taxon>Pseudomonadota</taxon>
        <taxon>Betaproteobacteria</taxon>
        <taxon>Burkholderiales</taxon>
        <taxon>Burkholderiaceae</taxon>
        <taxon>Burkholderia</taxon>
        <taxon>Burkholderia cepacia complex</taxon>
    </lineage>
</organism>
<dbReference type="EMBL" id="ABLC01000018">
    <property type="protein sequence ID" value="EDT05185.1"/>
    <property type="molecule type" value="Genomic_DNA"/>
</dbReference>
<feature type="region of interest" description="Disordered" evidence="1">
    <location>
        <begin position="98"/>
        <end position="131"/>
    </location>
</feature>
<name>B1FBA3_9BURK</name>
<evidence type="ECO:0000313" key="3">
    <source>
        <dbReference type="Proteomes" id="UP000005463"/>
    </source>
</evidence>
<dbReference type="GO" id="GO:0006355">
    <property type="term" value="P:regulation of DNA-templated transcription"/>
    <property type="evidence" value="ECO:0007669"/>
    <property type="project" value="InterPro"/>
</dbReference>
<evidence type="ECO:0000256" key="1">
    <source>
        <dbReference type="SAM" id="MobiDB-lite"/>
    </source>
</evidence>
<evidence type="ECO:0000313" key="2">
    <source>
        <dbReference type="EMBL" id="EDT05185.1"/>
    </source>
</evidence>
<dbReference type="GO" id="GO:0003677">
    <property type="term" value="F:DNA binding"/>
    <property type="evidence" value="ECO:0007669"/>
    <property type="project" value="InterPro"/>
</dbReference>
<dbReference type="SUPFAM" id="SSF46894">
    <property type="entry name" value="C-terminal effector domain of the bipartite response regulators"/>
    <property type="match status" value="1"/>
</dbReference>
<reference evidence="2 3" key="1">
    <citation type="submission" date="2008-03" db="EMBL/GenBank/DDBJ databases">
        <title>Sequencing of the draft genome and assembly of Burkholderia ambifaria IOP40-10.</title>
        <authorList>
            <consortium name="US DOE Joint Genome Institute (JGI-PGF)"/>
            <person name="Copeland A."/>
            <person name="Lucas S."/>
            <person name="Lapidus A."/>
            <person name="Glavina del Rio T."/>
            <person name="Dalin E."/>
            <person name="Tice H."/>
            <person name="Bruce D."/>
            <person name="Goodwin L."/>
            <person name="Pitluck S."/>
            <person name="Larimer F."/>
            <person name="Land M.L."/>
            <person name="Hauser L."/>
            <person name="Tiedje J."/>
            <person name="Richardson P."/>
        </authorList>
    </citation>
    <scope>NUCLEOTIDE SEQUENCE [LARGE SCALE GENOMIC DNA]</scope>
    <source>
        <strain evidence="2 3">IOP40-10</strain>
    </source>
</reference>
<proteinExistence type="predicted"/>
<dbReference type="Proteomes" id="UP000005463">
    <property type="component" value="Unassembled WGS sequence"/>
</dbReference>